<dbReference type="GO" id="GO:0016747">
    <property type="term" value="F:acyltransferase activity, transferring groups other than amino-acyl groups"/>
    <property type="evidence" value="ECO:0007669"/>
    <property type="project" value="InterPro"/>
</dbReference>
<evidence type="ECO:0000256" key="2">
    <source>
        <dbReference type="ARBA" id="ARBA00022475"/>
    </source>
</evidence>
<organism evidence="7 8">
    <name type="scientific">Photobacterium halotolerans</name>
    <dbReference type="NCBI Taxonomy" id="265726"/>
    <lineage>
        <taxon>Bacteria</taxon>
        <taxon>Pseudomonadati</taxon>
        <taxon>Pseudomonadota</taxon>
        <taxon>Gammaproteobacteria</taxon>
        <taxon>Vibrionales</taxon>
        <taxon>Vibrionaceae</taxon>
        <taxon>Photobacterium</taxon>
    </lineage>
</organism>
<evidence type="ECO:0000256" key="1">
    <source>
        <dbReference type="ARBA" id="ARBA00004533"/>
    </source>
</evidence>
<keyword evidence="6" id="KW-0012">Acyltransferase</keyword>
<evidence type="ECO:0000313" key="8">
    <source>
        <dbReference type="Proteomes" id="UP000033633"/>
    </source>
</evidence>
<evidence type="ECO:0000256" key="3">
    <source>
        <dbReference type="ARBA" id="ARBA00022519"/>
    </source>
</evidence>
<dbReference type="AlphaFoldDB" id="A0A0F5VDE3"/>
<gene>
    <name evidence="7" type="ORF">KY46_09345</name>
</gene>
<dbReference type="GO" id="GO:0009276">
    <property type="term" value="C:Gram-negative-bacterium-type cell wall"/>
    <property type="evidence" value="ECO:0007669"/>
    <property type="project" value="InterPro"/>
</dbReference>
<evidence type="ECO:0000256" key="4">
    <source>
        <dbReference type="ARBA" id="ARBA00022679"/>
    </source>
</evidence>
<keyword evidence="2" id="KW-1003">Cell membrane</keyword>
<evidence type="ECO:0000256" key="6">
    <source>
        <dbReference type="ARBA" id="ARBA00023315"/>
    </source>
</evidence>
<dbReference type="InterPro" id="IPR004960">
    <property type="entry name" value="LipA_acyltrans"/>
</dbReference>
<dbReference type="Proteomes" id="UP000033633">
    <property type="component" value="Unassembled WGS sequence"/>
</dbReference>
<keyword evidence="4" id="KW-0808">Transferase</keyword>
<accession>A0A0F5VDE3</accession>
<evidence type="ECO:0000313" key="7">
    <source>
        <dbReference type="EMBL" id="KKD00088.1"/>
    </source>
</evidence>
<evidence type="ECO:0008006" key="9">
    <source>
        <dbReference type="Google" id="ProtNLM"/>
    </source>
</evidence>
<comment type="subcellular location">
    <subcellularLocation>
        <location evidence="1">Cell inner membrane</location>
    </subcellularLocation>
</comment>
<dbReference type="GO" id="GO:0009103">
    <property type="term" value="P:lipopolysaccharide biosynthetic process"/>
    <property type="evidence" value="ECO:0007669"/>
    <property type="project" value="InterPro"/>
</dbReference>
<proteinExistence type="predicted"/>
<dbReference type="NCBIfam" id="NF006507">
    <property type="entry name" value="PRK08943.1"/>
    <property type="match status" value="1"/>
</dbReference>
<dbReference type="CDD" id="cd07984">
    <property type="entry name" value="LPLAT_LABLAT-like"/>
    <property type="match status" value="1"/>
</dbReference>
<keyword evidence="8" id="KW-1185">Reference proteome</keyword>
<evidence type="ECO:0000256" key="5">
    <source>
        <dbReference type="ARBA" id="ARBA00023136"/>
    </source>
</evidence>
<dbReference type="PATRIC" id="fig|265726.11.peg.4022"/>
<reference evidence="7 8" key="1">
    <citation type="submission" date="2014-12" db="EMBL/GenBank/DDBJ databases">
        <title>Mercury Reductase activity and rhizosphere competence traits in the genome of root associated Photobacterium halotolerans MELD1.</title>
        <authorList>
            <person name="Mathew D.C."/>
            <person name="Huang C.-C."/>
        </authorList>
    </citation>
    <scope>NUCLEOTIDE SEQUENCE [LARGE SCALE GENOMIC DNA]</scope>
    <source>
        <strain evidence="7 8">MELD1</strain>
    </source>
</reference>
<dbReference type="NCBIfam" id="TIGR02208">
    <property type="entry name" value="lipid_A_msbB"/>
    <property type="match status" value="1"/>
</dbReference>
<dbReference type="EMBL" id="JWYV01000006">
    <property type="protein sequence ID" value="KKD00088.1"/>
    <property type="molecule type" value="Genomic_DNA"/>
</dbReference>
<dbReference type="STRING" id="265726.KY46_09345"/>
<keyword evidence="5" id="KW-0472">Membrane</keyword>
<name>A0A0F5VDE3_9GAMM</name>
<dbReference type="PIRSF" id="PIRSF026649">
    <property type="entry name" value="MsbB"/>
    <property type="match status" value="1"/>
</dbReference>
<dbReference type="GO" id="GO:0009247">
    <property type="term" value="P:glycolipid biosynthetic process"/>
    <property type="evidence" value="ECO:0007669"/>
    <property type="project" value="UniProtKB-ARBA"/>
</dbReference>
<comment type="caution">
    <text evidence="7">The sequence shown here is derived from an EMBL/GenBank/DDBJ whole genome shotgun (WGS) entry which is preliminary data.</text>
</comment>
<dbReference type="Pfam" id="PF03279">
    <property type="entry name" value="Lip_A_acyltrans"/>
    <property type="match status" value="1"/>
</dbReference>
<dbReference type="InterPro" id="IPR011921">
    <property type="entry name" value="Lipid_A_MsbB"/>
</dbReference>
<dbReference type="PANTHER" id="PTHR30606">
    <property type="entry name" value="LIPID A BIOSYNTHESIS LAUROYL ACYLTRANSFERASE"/>
    <property type="match status" value="1"/>
</dbReference>
<dbReference type="GO" id="GO:0005886">
    <property type="term" value="C:plasma membrane"/>
    <property type="evidence" value="ECO:0007669"/>
    <property type="project" value="UniProtKB-SubCell"/>
</dbReference>
<dbReference type="PANTHER" id="PTHR30606:SF4">
    <property type="entry name" value="LIPID A BIOSYNTHESIS MYRISTOYLTRANSFERASE"/>
    <property type="match status" value="1"/>
</dbReference>
<sequence>MSIGFLMLFALLPWKVRDPIAGKLGKFIGRRAKKVRRRAQVNLTLCFPEQSPAERESMIDDMFAVATQVIFAMGELTFKNRAHLQERTQVFGLEHLEKLVEEERPLIMLVPHAWAIDFPAIYWASLGLPVAALMKPQHRQPVYDWLISKQRLQYGGVCYTREEGLKPYIKAVKQGYMGYYLPDEDFGPEQSQFTDFFATKKATFAGLGKIVRMTGAEILPMMPVYNSITGKFEIHILPAIDNLPTGDLQQDADTLAQSLENMVAPTPTQYMWNLRLLKTRPDNEPDPYNTLKISGL</sequence>
<protein>
    <recommendedName>
        <fullName evidence="9">Lipid A biosynthesis myristoyltransferase</fullName>
    </recommendedName>
</protein>
<keyword evidence="3" id="KW-0997">Cell inner membrane</keyword>